<gene>
    <name evidence="2" type="ORF">MNODULE_10555</name>
</gene>
<dbReference type="InterPro" id="IPR003148">
    <property type="entry name" value="RCK_N"/>
</dbReference>
<dbReference type="Proteomes" id="UP000534783">
    <property type="component" value="Unassembled WGS sequence"/>
</dbReference>
<dbReference type="RefSeq" id="WP_168059577.1">
    <property type="nucleotide sequence ID" value="NZ_VTOW01000002.1"/>
</dbReference>
<dbReference type="AlphaFoldDB" id="A0A7X6DPW6"/>
<dbReference type="EMBL" id="VTOW01000002">
    <property type="protein sequence ID" value="NKE71176.1"/>
    <property type="molecule type" value="Genomic_DNA"/>
</dbReference>
<evidence type="ECO:0000313" key="3">
    <source>
        <dbReference type="Proteomes" id="UP000534783"/>
    </source>
</evidence>
<dbReference type="InterPro" id="IPR036291">
    <property type="entry name" value="NAD(P)-bd_dom_sf"/>
</dbReference>
<name>A0A7X6DPW6_9BACT</name>
<protein>
    <submittedName>
        <fullName evidence="2">TrkA family potassium uptake protein</fullName>
    </submittedName>
</protein>
<dbReference type="Pfam" id="PF02254">
    <property type="entry name" value="TrkA_N"/>
    <property type="match status" value="1"/>
</dbReference>
<dbReference type="InterPro" id="IPR036721">
    <property type="entry name" value="RCK_C_sf"/>
</dbReference>
<dbReference type="Gene3D" id="3.30.70.1450">
    <property type="entry name" value="Regulator of K+ conductance, C-terminal domain"/>
    <property type="match status" value="1"/>
</dbReference>
<dbReference type="Gene3D" id="3.40.50.720">
    <property type="entry name" value="NAD(P)-binding Rossmann-like Domain"/>
    <property type="match status" value="1"/>
</dbReference>
<dbReference type="InterPro" id="IPR050721">
    <property type="entry name" value="Trk_Ktr_HKT_K-transport"/>
</dbReference>
<dbReference type="SUPFAM" id="SSF116726">
    <property type="entry name" value="TrkA C-terminal domain-like"/>
    <property type="match status" value="1"/>
</dbReference>
<sequence>MKRFLVIGLGRFGISLAKTLSSIGEEVIAVDASMARVEEVKERVPHAVQLDSTDPDALKSIGCDRVDVAIVAIGENLEASVVTTVILKEMGIKEIIVRAYSDREKKILELIGATRVIFVEDEMGRRLAKAISGEGIRDYIELSQNYSIVHWDAPEALAGTSLADLKLNESWRLILLAVKKKEESLSQKIGLRKEPERLELYPSPEYRIEKGDVLILVGKHRDLMRFTTEQKH</sequence>
<evidence type="ECO:0000259" key="1">
    <source>
        <dbReference type="PROSITE" id="PS51201"/>
    </source>
</evidence>
<proteinExistence type="predicted"/>
<dbReference type="GO" id="GO:0006813">
    <property type="term" value="P:potassium ion transport"/>
    <property type="evidence" value="ECO:0007669"/>
    <property type="project" value="InterPro"/>
</dbReference>
<dbReference type="SUPFAM" id="SSF51735">
    <property type="entry name" value="NAD(P)-binding Rossmann-fold domains"/>
    <property type="match status" value="1"/>
</dbReference>
<keyword evidence="3" id="KW-1185">Reference proteome</keyword>
<dbReference type="PROSITE" id="PS51201">
    <property type="entry name" value="RCK_N"/>
    <property type="match status" value="1"/>
</dbReference>
<organism evidence="2 3">
    <name type="scientific">Candidatus Manganitrophus noduliformans</name>
    <dbReference type="NCBI Taxonomy" id="2606439"/>
    <lineage>
        <taxon>Bacteria</taxon>
        <taxon>Pseudomonadati</taxon>
        <taxon>Nitrospirota</taxon>
        <taxon>Nitrospiria</taxon>
        <taxon>Candidatus Troglogloeales</taxon>
        <taxon>Candidatus Manganitrophaceae</taxon>
        <taxon>Candidatus Manganitrophus</taxon>
    </lineage>
</organism>
<dbReference type="PANTHER" id="PTHR43833:SF7">
    <property type="entry name" value="KTR SYSTEM POTASSIUM UPTAKE PROTEIN C"/>
    <property type="match status" value="1"/>
</dbReference>
<reference evidence="2 3" key="1">
    <citation type="journal article" date="2020" name="Nature">
        <title>Bacterial chemolithoautotrophy via manganese oxidation.</title>
        <authorList>
            <person name="Yu H."/>
            <person name="Leadbetter J.R."/>
        </authorList>
    </citation>
    <scope>NUCLEOTIDE SEQUENCE [LARGE SCALE GENOMIC DNA]</scope>
    <source>
        <strain evidence="2 3">Mn-1</strain>
    </source>
</reference>
<feature type="domain" description="RCK N-terminal" evidence="1">
    <location>
        <begin position="1"/>
        <end position="118"/>
    </location>
</feature>
<accession>A0A7X6DPW6</accession>
<dbReference type="PANTHER" id="PTHR43833">
    <property type="entry name" value="POTASSIUM CHANNEL PROTEIN 2-RELATED-RELATED"/>
    <property type="match status" value="1"/>
</dbReference>
<evidence type="ECO:0000313" key="2">
    <source>
        <dbReference type="EMBL" id="NKE71176.1"/>
    </source>
</evidence>
<comment type="caution">
    <text evidence="2">The sequence shown here is derived from an EMBL/GenBank/DDBJ whole genome shotgun (WGS) entry which is preliminary data.</text>
</comment>